<reference evidence="1 2" key="1">
    <citation type="journal article" date="2015" name="Genome Biol. Evol.">
        <title>The genome of winter moth (Operophtera brumata) provides a genomic perspective on sexual dimorphism and phenology.</title>
        <authorList>
            <person name="Derks M.F."/>
            <person name="Smit S."/>
            <person name="Salis L."/>
            <person name="Schijlen E."/>
            <person name="Bossers A."/>
            <person name="Mateman C."/>
            <person name="Pijl A.S."/>
            <person name="de Ridder D."/>
            <person name="Groenen M.A."/>
            <person name="Visser M.E."/>
            <person name="Megens H.J."/>
        </authorList>
    </citation>
    <scope>NUCLEOTIDE SEQUENCE [LARGE SCALE GENOMIC DNA]</scope>
    <source>
        <strain evidence="1">WM2013NL</strain>
        <tissue evidence="1">Head and thorax</tissue>
    </source>
</reference>
<dbReference type="Proteomes" id="UP000037510">
    <property type="component" value="Unassembled WGS sequence"/>
</dbReference>
<comment type="caution">
    <text evidence="1">The sequence shown here is derived from an EMBL/GenBank/DDBJ whole genome shotgun (WGS) entry which is preliminary data.</text>
</comment>
<keyword evidence="2" id="KW-1185">Reference proteome</keyword>
<evidence type="ECO:0000313" key="1">
    <source>
        <dbReference type="EMBL" id="KOB66671.1"/>
    </source>
</evidence>
<dbReference type="EMBL" id="JTDY01005749">
    <property type="protein sequence ID" value="KOB66671.1"/>
    <property type="molecule type" value="Genomic_DNA"/>
</dbReference>
<organism evidence="1 2">
    <name type="scientific">Operophtera brumata</name>
    <name type="common">Winter moth</name>
    <name type="synonym">Phalaena brumata</name>
    <dbReference type="NCBI Taxonomy" id="104452"/>
    <lineage>
        <taxon>Eukaryota</taxon>
        <taxon>Metazoa</taxon>
        <taxon>Ecdysozoa</taxon>
        <taxon>Arthropoda</taxon>
        <taxon>Hexapoda</taxon>
        <taxon>Insecta</taxon>
        <taxon>Pterygota</taxon>
        <taxon>Neoptera</taxon>
        <taxon>Endopterygota</taxon>
        <taxon>Lepidoptera</taxon>
        <taxon>Glossata</taxon>
        <taxon>Ditrysia</taxon>
        <taxon>Geometroidea</taxon>
        <taxon>Geometridae</taxon>
        <taxon>Larentiinae</taxon>
        <taxon>Operophtera</taxon>
    </lineage>
</organism>
<evidence type="ECO:0000313" key="2">
    <source>
        <dbReference type="Proteomes" id="UP000037510"/>
    </source>
</evidence>
<feature type="non-terminal residue" evidence="1">
    <location>
        <position position="114"/>
    </location>
</feature>
<dbReference type="AlphaFoldDB" id="A0A0L7KUE9"/>
<name>A0A0L7KUE9_OPEBR</name>
<gene>
    <name evidence="1" type="ORF">OBRU01_20865</name>
</gene>
<feature type="non-terminal residue" evidence="1">
    <location>
        <position position="1"/>
    </location>
</feature>
<accession>A0A0L7KUE9</accession>
<protein>
    <submittedName>
        <fullName evidence="1">Takeout</fullName>
    </submittedName>
</protein>
<sequence length="114" mass="12600">MCPREERALGRCLRDALNAYIPQLATGDIDAKVIIGLGRKSRLNDVDALTCEHLDVKFHVGFASMQLENLFGGDGDLEFTKELQVPMEEALRDFLKPLADHAFATLDADDVLAI</sequence>
<proteinExistence type="predicted"/>